<feature type="signal peptide" evidence="1">
    <location>
        <begin position="1"/>
        <end position="20"/>
    </location>
</feature>
<dbReference type="OrthoDB" id="7877136at2"/>
<organism evidence="2 3">
    <name type="scientific">Palleronia aestuarii</name>
    <dbReference type="NCBI Taxonomy" id="568105"/>
    <lineage>
        <taxon>Bacteria</taxon>
        <taxon>Pseudomonadati</taxon>
        <taxon>Pseudomonadota</taxon>
        <taxon>Alphaproteobacteria</taxon>
        <taxon>Rhodobacterales</taxon>
        <taxon>Roseobacteraceae</taxon>
        <taxon>Palleronia</taxon>
    </lineage>
</organism>
<sequence>MKRLIAATLVTLTFGTGAHASHGSEQLASSLGVEPGAYSLPQLVRLQSLRSQDGEQFQIREILDHPEGAGGDLVTHHRTAPDPNLAGWQNLALSAGVEPGRLSPQDLVALKSALEQNDRTRVDFILASKSSDDRSNRSQVSSGAAQLARSVGVEPGLYSIAQLVRLKAYIEDDEPKSGLRIRQILKNPELG</sequence>
<evidence type="ECO:0000313" key="3">
    <source>
        <dbReference type="Proteomes" id="UP000248916"/>
    </source>
</evidence>
<proteinExistence type="predicted"/>
<dbReference type="AlphaFoldDB" id="A0A2W7N019"/>
<accession>A0A2W7N019</accession>
<evidence type="ECO:0000313" key="2">
    <source>
        <dbReference type="EMBL" id="PZX11777.1"/>
    </source>
</evidence>
<name>A0A2W7N019_9RHOB</name>
<reference evidence="2 3" key="1">
    <citation type="submission" date="2018-06" db="EMBL/GenBank/DDBJ databases">
        <title>Genomic Encyclopedia of Archaeal and Bacterial Type Strains, Phase II (KMG-II): from individual species to whole genera.</title>
        <authorList>
            <person name="Goeker M."/>
        </authorList>
    </citation>
    <scope>NUCLEOTIDE SEQUENCE [LARGE SCALE GENOMIC DNA]</scope>
    <source>
        <strain evidence="2 3">DSM 22009</strain>
    </source>
</reference>
<keyword evidence="3" id="KW-1185">Reference proteome</keyword>
<dbReference type="Proteomes" id="UP000248916">
    <property type="component" value="Unassembled WGS sequence"/>
</dbReference>
<protein>
    <submittedName>
        <fullName evidence="2">Uncharacterized protein</fullName>
    </submittedName>
</protein>
<gene>
    <name evidence="2" type="ORF">LX81_03854</name>
</gene>
<keyword evidence="1" id="KW-0732">Signal</keyword>
<dbReference type="EMBL" id="QKZL01000029">
    <property type="protein sequence ID" value="PZX11777.1"/>
    <property type="molecule type" value="Genomic_DNA"/>
</dbReference>
<dbReference type="RefSeq" id="WP_111538860.1">
    <property type="nucleotide sequence ID" value="NZ_QKZL01000029.1"/>
</dbReference>
<comment type="caution">
    <text evidence="2">The sequence shown here is derived from an EMBL/GenBank/DDBJ whole genome shotgun (WGS) entry which is preliminary data.</text>
</comment>
<evidence type="ECO:0000256" key="1">
    <source>
        <dbReference type="SAM" id="SignalP"/>
    </source>
</evidence>
<feature type="chain" id="PRO_5015922048" evidence="1">
    <location>
        <begin position="21"/>
        <end position="191"/>
    </location>
</feature>